<feature type="domain" description="Carrier" evidence="4">
    <location>
        <begin position="1091"/>
        <end position="1166"/>
    </location>
</feature>
<dbReference type="FunFam" id="3.40.50.980:FF:000001">
    <property type="entry name" value="Non-ribosomal peptide synthetase"/>
    <property type="match status" value="1"/>
</dbReference>
<dbReference type="NCBIfam" id="TIGR01746">
    <property type="entry name" value="Thioester-redct"/>
    <property type="match status" value="1"/>
</dbReference>
<dbReference type="InterPro" id="IPR020459">
    <property type="entry name" value="AMP-binding"/>
</dbReference>
<accession>A0A0W0WN86</accession>
<dbReference type="PATRIC" id="fig|45070.6.peg.2207"/>
<gene>
    <name evidence="5" type="ORF">Lnau_2093</name>
</gene>
<dbReference type="InterPro" id="IPR036291">
    <property type="entry name" value="NAD(P)-bd_dom_sf"/>
</dbReference>
<dbReference type="Gene3D" id="2.30.38.10">
    <property type="entry name" value="Luciferase, Domain 3"/>
    <property type="match status" value="1"/>
</dbReference>
<dbReference type="Pfam" id="PF00550">
    <property type="entry name" value="PP-binding"/>
    <property type="match status" value="1"/>
</dbReference>
<dbReference type="CDD" id="cd08700">
    <property type="entry name" value="FMT_C_OzmH_like"/>
    <property type="match status" value="1"/>
</dbReference>
<dbReference type="CDD" id="cd05235">
    <property type="entry name" value="SDR_e1"/>
    <property type="match status" value="1"/>
</dbReference>
<dbReference type="Gene3D" id="3.40.50.720">
    <property type="entry name" value="NAD(P)-binding Rossmann-like Domain"/>
    <property type="match status" value="1"/>
</dbReference>
<dbReference type="InterPro" id="IPR011034">
    <property type="entry name" value="Formyl_transferase-like_C_sf"/>
</dbReference>
<dbReference type="Pfam" id="PF13193">
    <property type="entry name" value="AMP-binding_C"/>
    <property type="match status" value="1"/>
</dbReference>
<dbReference type="PROSITE" id="PS50075">
    <property type="entry name" value="CARRIER"/>
    <property type="match status" value="1"/>
</dbReference>
<dbReference type="Gene3D" id="3.30.559.30">
    <property type="entry name" value="Nonribosomal peptide synthetase, condensation domain"/>
    <property type="match status" value="1"/>
</dbReference>
<sequence length="1593" mass="180957">MEKKLVTCYLIGEDRLLLECAEILLSYNHSILGIISPLPAAEEFSIQKKIPYFLKVSDAVPILSVTAFDYLFSIINGTVLPLSLLEQAKCMAINYHNGPLPRYAGLHAPSWAILHNERVHGVTWHQMVKDIDAGAILKQAPIEIEADETGLSLSVKCYQEALNTFKELVYEISFQQLRPIPQNLENRSYFDYCQKPMNGGWISWHDSAETIDRMCRALNLGQHHRNRFSLPKFNIGKNFFLILQLHILDEENSHAPGTLVEITAQYWQIATKTRVVQLEQILSFHNETVDFIELAERFHLKKGSVLPPISEKSRLEYKYFCEVYAIHELFWVRQEKSFIPATLPFQTLSLSPEKNYPLKQVAMFNASTLFSFPTNEYPNNPCNILFAALYIYLYRLGNKEKFGVGFSHPLLQQLPEAIKPLFAQIIPFSFQLNEDLTVEETLKEFFDRLLKFDKHLSFSRDIFVRYPELSSNLQSFYPITVMIGHEKGFLKRIHHINSSVVVTISNTYKIQWFSREKNDDLDTILRNSIQHLPILIASMLEHPTMLISQLPLLSAKESSQLLMTWNKTQISPSQNKSVVQLFVEQVQKTPEQIALSYEGQVLSYQALNDQSNQFARLLQKNGLSAGQHVVICTNQEIHLIVGLLAILKIGAAYVPIDTNYPSSHIQFILSDSSATVAIASKSLKAKMQICCDNQNVPLIIFENFIKSASAESSENLNLASVDPDSLAYIIYTSGTTGKPKGVMIPHRGIVRLVNSTNYIKITKNDRIAQAASISFDAATFEIWGALLNGATLVAVPHATLVNVTQFSQFLIKKKITVLWLTSALFNQYASVKPSMFATLSYLLIGGDILNAEQVMRVLRCEKGAPRQILNGYGPTENTTFTTTYLIKARKEGYQSIPIGKPIANSTVYILDKYLRPTPIGAPGELYTGGAGVALGYLNRPEITTARFIPNLFDSSAETLLYKTGDIVRWMPDGNIEYLSRQDNQIKIRGFRVELEAVCTVLLHHEAVDQCAVRVCENEKQQKSIVAYLVLKHECPMINIKQYMASQLPKYMIPSFFIRIDKIPLTLNGKVDFEKLPAPDSSTNTLTSEYVAPQTQTEKEIEKIWSELFELDQIGIHDSFFDLGGHSLMVSQLVLKVKEQLLYDLSLQQFLEKPTIFHLAQLIEINEEIKPSSFMAHWKFDIELNLPHCLRVTKPNIFSDFPSKREREPNFLQELEAANVQPKALLLTGANGFLGANLLKQLYQLTSATIYCLVRGANLEDAKNKLQKSIELYDLHFEDKERIQLLVGDLGKPYLGLPIEEFMVLAEKIDIIYHNGAAVHHLYSYEMLRAANVLSVKEILKLATIKKLIPIHYISTLSAASNYLDNFNSIIEDFIYSHPNPPPEDGYSQTKWIAEQILAKAHQQQIPIKIYRPAWILGDSISGLIAAEQNHLLRLIKGCCQLGYAPSWDIELDILPVDYVGQMIVKTSLNTKIPYSLFNLVNTNKLSWKELITYLNQRGYNMQLISPNAWQKKLLTEMSPESTLYSLLTLYINQSDNVWMEKLDRISSANNQNTHYAFQANGMKFPFINKQLLDNYFNFLEKRGFLAIKVADVI</sequence>
<dbReference type="SUPFAM" id="SSF50486">
    <property type="entry name" value="FMT C-terminal domain-like"/>
    <property type="match status" value="1"/>
</dbReference>
<dbReference type="InterPro" id="IPR045851">
    <property type="entry name" value="AMP-bd_C_sf"/>
</dbReference>
<dbReference type="PRINTS" id="PR00154">
    <property type="entry name" value="AMPBINDING"/>
</dbReference>
<dbReference type="InterPro" id="IPR000873">
    <property type="entry name" value="AMP-dep_synth/lig_dom"/>
</dbReference>
<keyword evidence="6" id="KW-1185">Reference proteome</keyword>
<dbReference type="RefSeq" id="WP_058505107.1">
    <property type="nucleotide sequence ID" value="NZ_CAAAIF010000012.1"/>
</dbReference>
<dbReference type="STRING" id="45070.Lnau_2093"/>
<keyword evidence="3" id="KW-0597">Phosphoprotein</keyword>
<dbReference type="InterPro" id="IPR036477">
    <property type="entry name" value="Formyl_transf_N_sf"/>
</dbReference>
<dbReference type="InterPro" id="IPR020845">
    <property type="entry name" value="AMP-binding_CS"/>
</dbReference>
<dbReference type="Pfam" id="PF00551">
    <property type="entry name" value="Formyl_trans_N"/>
    <property type="match status" value="1"/>
</dbReference>
<dbReference type="Proteomes" id="UP000054725">
    <property type="component" value="Unassembled WGS sequence"/>
</dbReference>
<dbReference type="InterPro" id="IPR009081">
    <property type="entry name" value="PP-bd_ACP"/>
</dbReference>
<dbReference type="InterPro" id="IPR010080">
    <property type="entry name" value="Thioester_reductase-like_dom"/>
</dbReference>
<dbReference type="InterPro" id="IPR025110">
    <property type="entry name" value="AMP-bd_C"/>
</dbReference>
<dbReference type="SUPFAM" id="SSF53328">
    <property type="entry name" value="Formyltransferase"/>
    <property type="match status" value="1"/>
</dbReference>
<dbReference type="InterPro" id="IPR002376">
    <property type="entry name" value="Formyl_transf_N"/>
</dbReference>
<dbReference type="Gene3D" id="3.40.50.980">
    <property type="match status" value="2"/>
</dbReference>
<dbReference type="Gene3D" id="1.10.1200.10">
    <property type="entry name" value="ACP-like"/>
    <property type="match status" value="1"/>
</dbReference>
<dbReference type="SUPFAM" id="SSF51735">
    <property type="entry name" value="NAD(P)-binding Rossmann-fold domains"/>
    <property type="match status" value="1"/>
</dbReference>
<comment type="cofactor">
    <cofactor evidence="1">
        <name>pantetheine 4'-phosphate</name>
        <dbReference type="ChEBI" id="CHEBI:47942"/>
    </cofactor>
</comment>
<dbReference type="SUPFAM" id="SSF47336">
    <property type="entry name" value="ACP-like"/>
    <property type="match status" value="1"/>
</dbReference>
<keyword evidence="2" id="KW-0596">Phosphopantetheine</keyword>
<dbReference type="InterPro" id="IPR010071">
    <property type="entry name" value="AA_adenyl_dom"/>
</dbReference>
<organism evidence="5 6">
    <name type="scientific">Legionella nautarum</name>
    <dbReference type="NCBI Taxonomy" id="45070"/>
    <lineage>
        <taxon>Bacteria</taxon>
        <taxon>Pseudomonadati</taxon>
        <taxon>Pseudomonadota</taxon>
        <taxon>Gammaproteobacteria</taxon>
        <taxon>Legionellales</taxon>
        <taxon>Legionellaceae</taxon>
        <taxon>Legionella</taxon>
    </lineage>
</organism>
<dbReference type="InterPro" id="IPR013120">
    <property type="entry name" value="FAR_NAD-bd"/>
</dbReference>
<dbReference type="InterPro" id="IPR036736">
    <property type="entry name" value="ACP-like_sf"/>
</dbReference>
<dbReference type="InterPro" id="IPR005793">
    <property type="entry name" value="Formyl_trans_C"/>
</dbReference>
<dbReference type="OrthoDB" id="9757559at2"/>
<dbReference type="PANTHER" id="PTHR44845:SF6">
    <property type="entry name" value="BETA-ALANINE-ACTIVATING ENZYME"/>
    <property type="match status" value="1"/>
</dbReference>
<evidence type="ECO:0000256" key="1">
    <source>
        <dbReference type="ARBA" id="ARBA00001957"/>
    </source>
</evidence>
<dbReference type="PANTHER" id="PTHR44845">
    <property type="entry name" value="CARRIER DOMAIN-CONTAINING PROTEIN"/>
    <property type="match status" value="1"/>
</dbReference>
<dbReference type="CDD" id="cd12117">
    <property type="entry name" value="A_NRPS_Srf_like"/>
    <property type="match status" value="1"/>
</dbReference>
<dbReference type="Pfam" id="PF00501">
    <property type="entry name" value="AMP-binding"/>
    <property type="match status" value="1"/>
</dbReference>
<comment type="caution">
    <text evidence="5">The sequence shown here is derived from an EMBL/GenBank/DDBJ whole genome shotgun (WGS) entry which is preliminary data.</text>
</comment>
<dbReference type="SUPFAM" id="SSF56801">
    <property type="entry name" value="Acetyl-CoA synthetase-like"/>
    <property type="match status" value="1"/>
</dbReference>
<protein>
    <submittedName>
        <fullName evidence="5">Peptide synthetase, non-ribosomal</fullName>
    </submittedName>
</protein>
<dbReference type="NCBIfam" id="TIGR01733">
    <property type="entry name" value="AA-adenyl-dom"/>
    <property type="match status" value="1"/>
</dbReference>
<evidence type="ECO:0000256" key="2">
    <source>
        <dbReference type="ARBA" id="ARBA00022450"/>
    </source>
</evidence>
<reference evidence="5 6" key="1">
    <citation type="submission" date="2015-11" db="EMBL/GenBank/DDBJ databases">
        <title>Genomic analysis of 38 Legionella species identifies large and diverse effector repertoires.</title>
        <authorList>
            <person name="Burstein D."/>
            <person name="Amaro F."/>
            <person name="Zusman T."/>
            <person name="Lifshitz Z."/>
            <person name="Cohen O."/>
            <person name="Gilbert J.A."/>
            <person name="Pupko T."/>
            <person name="Shuman H.A."/>
            <person name="Segal G."/>
        </authorList>
    </citation>
    <scope>NUCLEOTIDE SEQUENCE [LARGE SCALE GENOMIC DNA]</scope>
    <source>
        <strain evidence="5 6">ATCC 49506</strain>
    </source>
</reference>
<evidence type="ECO:0000313" key="6">
    <source>
        <dbReference type="Proteomes" id="UP000054725"/>
    </source>
</evidence>
<dbReference type="EMBL" id="LNYO01000021">
    <property type="protein sequence ID" value="KTD33801.1"/>
    <property type="molecule type" value="Genomic_DNA"/>
</dbReference>
<proteinExistence type="predicted"/>
<dbReference type="Pfam" id="PF07993">
    <property type="entry name" value="NAD_binding_4"/>
    <property type="match status" value="1"/>
</dbReference>
<dbReference type="FunFam" id="1.10.1200.10:FF:000005">
    <property type="entry name" value="Nonribosomal peptide synthetase 1"/>
    <property type="match status" value="1"/>
</dbReference>
<dbReference type="FunFam" id="2.30.38.10:FF:000001">
    <property type="entry name" value="Non-ribosomal peptide synthetase PvdI"/>
    <property type="match status" value="1"/>
</dbReference>
<dbReference type="PROSITE" id="PS00455">
    <property type="entry name" value="AMP_BINDING"/>
    <property type="match status" value="1"/>
</dbReference>
<name>A0A0W0WN86_9GAMM</name>
<dbReference type="Pfam" id="PF02911">
    <property type="entry name" value="Formyl_trans_C"/>
    <property type="match status" value="1"/>
</dbReference>
<evidence type="ECO:0000256" key="3">
    <source>
        <dbReference type="ARBA" id="ARBA00022553"/>
    </source>
</evidence>
<evidence type="ECO:0000313" key="5">
    <source>
        <dbReference type="EMBL" id="KTD33801.1"/>
    </source>
</evidence>
<evidence type="ECO:0000259" key="4">
    <source>
        <dbReference type="PROSITE" id="PS50075"/>
    </source>
</evidence>
<dbReference type="Gene3D" id="3.40.50.12230">
    <property type="match status" value="1"/>
</dbReference>
<dbReference type="GO" id="GO:0003824">
    <property type="term" value="F:catalytic activity"/>
    <property type="evidence" value="ECO:0007669"/>
    <property type="project" value="InterPro"/>
</dbReference>
<dbReference type="Gene3D" id="3.30.300.30">
    <property type="match status" value="1"/>
</dbReference>